<dbReference type="RefSeq" id="WP_048469145.1">
    <property type="nucleotide sequence ID" value="NZ_JYNL01000009.1"/>
</dbReference>
<dbReference type="InterPro" id="IPR046214">
    <property type="entry name" value="DUF6247"/>
</dbReference>
<organism evidence="1 2">
    <name type="scientific">Mycolicibacterium chlorophenolicum</name>
    <dbReference type="NCBI Taxonomy" id="37916"/>
    <lineage>
        <taxon>Bacteria</taxon>
        <taxon>Bacillati</taxon>
        <taxon>Actinomycetota</taxon>
        <taxon>Actinomycetes</taxon>
        <taxon>Mycobacteriales</taxon>
        <taxon>Mycobacteriaceae</taxon>
        <taxon>Mycolicibacterium</taxon>
    </lineage>
</organism>
<dbReference type="EMBL" id="JYNL01000009">
    <property type="protein sequence ID" value="KMO82606.1"/>
    <property type="molecule type" value="Genomic_DNA"/>
</dbReference>
<name>A0A0J6ZD17_9MYCO</name>
<reference evidence="1 2" key="1">
    <citation type="journal article" date="2015" name="Genome Biol. Evol.">
        <title>Characterization of Three Mycobacterium spp. with Potential Use in Bioremediation by Genome Sequencing and Comparative Genomics.</title>
        <authorList>
            <person name="Das S."/>
            <person name="Pettersson B.M."/>
            <person name="Behra P.R."/>
            <person name="Ramesh M."/>
            <person name="Dasgupta S."/>
            <person name="Bhattacharya A."/>
            <person name="Kirsebom L.A."/>
        </authorList>
    </citation>
    <scope>NUCLEOTIDE SEQUENCE [LARGE SCALE GENOMIC DNA]</scope>
    <source>
        <strain evidence="1 2">DSM 43826</strain>
    </source>
</reference>
<proteinExistence type="predicted"/>
<dbReference type="STRING" id="37916.MCHLDSM_01229"/>
<evidence type="ECO:0000313" key="1">
    <source>
        <dbReference type="EMBL" id="KMO82606.1"/>
    </source>
</evidence>
<protein>
    <submittedName>
        <fullName evidence="1">Uncharacterized protein</fullName>
    </submittedName>
</protein>
<dbReference type="Pfam" id="PF19760">
    <property type="entry name" value="DUF6247"/>
    <property type="match status" value="1"/>
</dbReference>
<keyword evidence="2" id="KW-1185">Reference proteome</keyword>
<comment type="caution">
    <text evidence="1">The sequence shown here is derived from an EMBL/GenBank/DDBJ whole genome shotgun (WGS) entry which is preliminary data.</text>
</comment>
<evidence type="ECO:0000313" key="2">
    <source>
        <dbReference type="Proteomes" id="UP000036513"/>
    </source>
</evidence>
<dbReference type="PATRIC" id="fig|37916.4.peg.1113"/>
<gene>
    <name evidence="1" type="ORF">MCHLDSM_01229</name>
</gene>
<dbReference type="AlphaFoldDB" id="A0A0J6ZD17"/>
<dbReference type="Proteomes" id="UP000036513">
    <property type="component" value="Unassembled WGS sequence"/>
</dbReference>
<accession>A0A0J6ZD17</accession>
<sequence length="90" mass="10090">MPEYVRVERSGPAIRAALAEASPDELPEFEAEFRIALAEADDDFDLSRVTAVLDRWWGRAHLRLNPPTPEERAVVEQVARGDFRGLSSTP</sequence>